<evidence type="ECO:0000256" key="4">
    <source>
        <dbReference type="ARBA" id="ARBA00022842"/>
    </source>
</evidence>
<keyword evidence="3" id="KW-0479">Metal-binding</keyword>
<evidence type="ECO:0000256" key="5">
    <source>
        <dbReference type="ARBA" id="ARBA00039666"/>
    </source>
</evidence>
<dbReference type="SUPFAM" id="SSF56784">
    <property type="entry name" value="HAD-like"/>
    <property type="match status" value="1"/>
</dbReference>
<dbReference type="PANTHER" id="PTHR19288:SF46">
    <property type="entry name" value="HALOACID DEHALOGENASE-LIKE HYDROLASE DOMAIN-CONTAINING PROTEIN 2"/>
    <property type="match status" value="1"/>
</dbReference>
<dbReference type="Pfam" id="PF13344">
    <property type="entry name" value="Hydrolase_6"/>
    <property type="match status" value="1"/>
</dbReference>
<dbReference type="NCBIfam" id="TIGR01458">
    <property type="entry name" value="HAD-SF-IIA-hyp3"/>
    <property type="match status" value="1"/>
</dbReference>
<dbReference type="InterPro" id="IPR023214">
    <property type="entry name" value="HAD_sf"/>
</dbReference>
<dbReference type="AlphaFoldDB" id="A0A402APF2"/>
<dbReference type="NCBIfam" id="TIGR01460">
    <property type="entry name" value="HAD-SF-IIA"/>
    <property type="match status" value="1"/>
</dbReference>
<evidence type="ECO:0000313" key="7">
    <source>
        <dbReference type="Proteomes" id="UP000287188"/>
    </source>
</evidence>
<sequence>MRPIRGVLLDIDGVLHVSMQPLPGAVEALSWLERQGYATYFVSNTTTMARATLARRLQQIGLPVAEQRIITAPVAAAQYIRQHFSGKRCWLLTKGDTAMDFTGINLVKQDQQADVVVIGGAEELLTYQAMNQAFRSLMAGATLLALHKNLYWKTQDGLQLDSGPFVRALEIASGKEAIVLGKPTAAFFEQALRAIGCEASATIMVGDDIENDVGGAQKAGLRGILVCTGKHKADSLLLAHVQPEAILPALADLPQWLQHQGS</sequence>
<dbReference type="GO" id="GO:0046872">
    <property type="term" value="F:metal ion binding"/>
    <property type="evidence" value="ECO:0007669"/>
    <property type="project" value="UniProtKB-KW"/>
</dbReference>
<gene>
    <name evidence="6" type="ORF">KDK_48710</name>
</gene>
<dbReference type="OrthoDB" id="148966at2"/>
<dbReference type="GO" id="GO:0016791">
    <property type="term" value="F:phosphatase activity"/>
    <property type="evidence" value="ECO:0007669"/>
    <property type="project" value="InterPro"/>
</dbReference>
<evidence type="ECO:0000256" key="2">
    <source>
        <dbReference type="ARBA" id="ARBA00007958"/>
    </source>
</evidence>
<dbReference type="Pfam" id="PF13242">
    <property type="entry name" value="Hydrolase_like"/>
    <property type="match status" value="1"/>
</dbReference>
<evidence type="ECO:0000313" key="6">
    <source>
        <dbReference type="EMBL" id="GCE21071.1"/>
    </source>
</evidence>
<dbReference type="EMBL" id="BIFS01000001">
    <property type="protein sequence ID" value="GCE21071.1"/>
    <property type="molecule type" value="Genomic_DNA"/>
</dbReference>
<keyword evidence="7" id="KW-1185">Reference proteome</keyword>
<dbReference type="Proteomes" id="UP000287188">
    <property type="component" value="Unassembled WGS sequence"/>
</dbReference>
<accession>A0A402APF2</accession>
<dbReference type="RefSeq" id="WP_126552627.1">
    <property type="nucleotide sequence ID" value="NZ_BIFS01000001.1"/>
</dbReference>
<name>A0A402APF2_9CHLR</name>
<reference evidence="7" key="1">
    <citation type="submission" date="2018-12" db="EMBL/GenBank/DDBJ databases">
        <title>Tengunoibacter tsumagoiensis gen. nov., sp. nov., Dictyobacter kobayashii sp. nov., D. alpinus sp. nov., and D. joshuensis sp. nov. and description of Dictyobacteraceae fam. nov. within the order Ktedonobacterales isolated from Tengu-no-mugimeshi.</title>
        <authorList>
            <person name="Wang C.M."/>
            <person name="Zheng Y."/>
            <person name="Sakai Y."/>
            <person name="Toyoda A."/>
            <person name="Minakuchi Y."/>
            <person name="Abe K."/>
            <person name="Yokota A."/>
            <person name="Yabe S."/>
        </authorList>
    </citation>
    <scope>NUCLEOTIDE SEQUENCE [LARGE SCALE GENOMIC DNA]</scope>
    <source>
        <strain evidence="7">Uno11</strain>
    </source>
</reference>
<organism evidence="6 7">
    <name type="scientific">Dictyobacter kobayashii</name>
    <dbReference type="NCBI Taxonomy" id="2014872"/>
    <lineage>
        <taxon>Bacteria</taxon>
        <taxon>Bacillati</taxon>
        <taxon>Chloroflexota</taxon>
        <taxon>Ktedonobacteria</taxon>
        <taxon>Ktedonobacterales</taxon>
        <taxon>Dictyobacteraceae</taxon>
        <taxon>Dictyobacter</taxon>
    </lineage>
</organism>
<dbReference type="InterPro" id="IPR006357">
    <property type="entry name" value="HAD-SF_hydro_IIA"/>
</dbReference>
<comment type="caution">
    <text evidence="6">The sequence shown here is derived from an EMBL/GenBank/DDBJ whole genome shotgun (WGS) entry which is preliminary data.</text>
</comment>
<dbReference type="InterPro" id="IPR006355">
    <property type="entry name" value="LHPP/HDHD2"/>
</dbReference>
<dbReference type="PANTHER" id="PTHR19288">
    <property type="entry name" value="4-NITROPHENYLPHOSPHATASE-RELATED"/>
    <property type="match status" value="1"/>
</dbReference>
<dbReference type="Gene3D" id="3.40.50.1000">
    <property type="entry name" value="HAD superfamily/HAD-like"/>
    <property type="match status" value="2"/>
</dbReference>
<proteinExistence type="inferred from homology"/>
<comment type="cofactor">
    <cofactor evidence="1">
        <name>Mg(2+)</name>
        <dbReference type="ChEBI" id="CHEBI:18420"/>
    </cofactor>
</comment>
<comment type="similarity">
    <text evidence="2">Belongs to the HAD-like hydrolase superfamily.</text>
</comment>
<dbReference type="GO" id="GO:0005737">
    <property type="term" value="C:cytoplasm"/>
    <property type="evidence" value="ECO:0007669"/>
    <property type="project" value="TreeGrafter"/>
</dbReference>
<dbReference type="InterPro" id="IPR036412">
    <property type="entry name" value="HAD-like_sf"/>
</dbReference>
<keyword evidence="4" id="KW-0460">Magnesium</keyword>
<evidence type="ECO:0000256" key="3">
    <source>
        <dbReference type="ARBA" id="ARBA00022723"/>
    </source>
</evidence>
<protein>
    <recommendedName>
        <fullName evidence="5">Haloacid dehalogenase-like hydrolase domain-containing protein 2</fullName>
    </recommendedName>
</protein>
<evidence type="ECO:0000256" key="1">
    <source>
        <dbReference type="ARBA" id="ARBA00001946"/>
    </source>
</evidence>